<evidence type="ECO:0000256" key="3">
    <source>
        <dbReference type="ARBA" id="ARBA00022475"/>
    </source>
</evidence>
<dbReference type="Pfam" id="PF07681">
    <property type="entry name" value="DoxX"/>
    <property type="match status" value="1"/>
</dbReference>
<reference evidence="8 9" key="1">
    <citation type="submission" date="2018-11" db="EMBL/GenBank/DDBJ databases">
        <title>Chryseotalea sanarue gen. nov., sp., nov., a member of the family Cytophagaceae, isolated from a brackish lake in Hamamatsu Japan.</title>
        <authorList>
            <person name="Maejima Y."/>
            <person name="Iino T."/>
            <person name="Muraguchi Y."/>
            <person name="Fukuda K."/>
            <person name="Ohkuma M."/>
            <person name="Moriuchi R."/>
            <person name="Dohra H."/>
            <person name="Kimbara K."/>
            <person name="Shintani M."/>
        </authorList>
    </citation>
    <scope>NUCLEOTIDE SEQUENCE [LARGE SCALE GENOMIC DNA]</scope>
    <source>
        <strain evidence="8 9">Ys</strain>
    </source>
</reference>
<dbReference type="RefSeq" id="WP_218022352.1">
    <property type="nucleotide sequence ID" value="NZ_BHXQ01000001.1"/>
</dbReference>
<comment type="caution">
    <text evidence="8">The sequence shown here is derived from an EMBL/GenBank/DDBJ whole genome shotgun (WGS) entry which is preliminary data.</text>
</comment>
<comment type="subcellular location">
    <subcellularLocation>
        <location evidence="1">Cell membrane</location>
        <topology evidence="1">Multi-pass membrane protein</topology>
    </subcellularLocation>
</comment>
<dbReference type="EMBL" id="BHXQ01000001">
    <property type="protein sequence ID" value="GCC50461.1"/>
    <property type="molecule type" value="Genomic_DNA"/>
</dbReference>
<evidence type="ECO:0000256" key="4">
    <source>
        <dbReference type="ARBA" id="ARBA00022692"/>
    </source>
</evidence>
<accession>A0A401U6B1</accession>
<evidence type="ECO:0000256" key="5">
    <source>
        <dbReference type="ARBA" id="ARBA00022989"/>
    </source>
</evidence>
<evidence type="ECO:0000256" key="7">
    <source>
        <dbReference type="SAM" id="Phobius"/>
    </source>
</evidence>
<evidence type="ECO:0000313" key="8">
    <source>
        <dbReference type="EMBL" id="GCC50461.1"/>
    </source>
</evidence>
<protein>
    <submittedName>
        <fullName evidence="8">DoxX family protein</fullName>
    </submittedName>
</protein>
<dbReference type="GO" id="GO:0005886">
    <property type="term" value="C:plasma membrane"/>
    <property type="evidence" value="ECO:0007669"/>
    <property type="project" value="UniProtKB-SubCell"/>
</dbReference>
<dbReference type="InterPro" id="IPR051907">
    <property type="entry name" value="DoxX-like_oxidoreductase"/>
</dbReference>
<dbReference type="PANTHER" id="PTHR33452">
    <property type="entry name" value="OXIDOREDUCTASE CATD-RELATED"/>
    <property type="match status" value="1"/>
</dbReference>
<evidence type="ECO:0000256" key="2">
    <source>
        <dbReference type="ARBA" id="ARBA00006679"/>
    </source>
</evidence>
<dbReference type="PANTHER" id="PTHR33452:SF1">
    <property type="entry name" value="INNER MEMBRANE PROTEIN YPHA-RELATED"/>
    <property type="match status" value="1"/>
</dbReference>
<comment type="similarity">
    <text evidence="2">Belongs to the DoxX family.</text>
</comment>
<organism evidence="8 9">
    <name type="scientific">Chryseotalea sanaruensis</name>
    <dbReference type="NCBI Taxonomy" id="2482724"/>
    <lineage>
        <taxon>Bacteria</taxon>
        <taxon>Pseudomonadati</taxon>
        <taxon>Bacteroidota</taxon>
        <taxon>Cytophagia</taxon>
        <taxon>Cytophagales</taxon>
        <taxon>Chryseotaleaceae</taxon>
        <taxon>Chryseotalea</taxon>
    </lineage>
</organism>
<dbReference type="AlphaFoldDB" id="A0A401U6B1"/>
<keyword evidence="6 7" id="KW-0472">Membrane</keyword>
<sequence length="127" mass="13798">MIDNTLILRIALAIILLSHGLPGMFDGGVNAFGNSFLNQVGFSPLGVPLAWAIKISHVLCAILLIVNKYIKPVSIVTILILLMGIIMVHASEGWFVVGGGRNGVEYNFLLICVFLYLMFPKGLKLKS</sequence>
<gene>
    <name evidence="8" type="ORF">SanaruYs_06760</name>
</gene>
<proteinExistence type="inferred from homology"/>
<dbReference type="InterPro" id="IPR032808">
    <property type="entry name" value="DoxX"/>
</dbReference>
<feature type="transmembrane region" description="Helical" evidence="7">
    <location>
        <begin position="73"/>
        <end position="91"/>
    </location>
</feature>
<keyword evidence="3" id="KW-1003">Cell membrane</keyword>
<evidence type="ECO:0000313" key="9">
    <source>
        <dbReference type="Proteomes" id="UP000288227"/>
    </source>
</evidence>
<evidence type="ECO:0000256" key="1">
    <source>
        <dbReference type="ARBA" id="ARBA00004651"/>
    </source>
</evidence>
<name>A0A401U6B1_9BACT</name>
<feature type="transmembrane region" description="Helical" evidence="7">
    <location>
        <begin position="7"/>
        <end position="25"/>
    </location>
</feature>
<keyword evidence="4 7" id="KW-0812">Transmembrane</keyword>
<dbReference type="Proteomes" id="UP000288227">
    <property type="component" value="Unassembled WGS sequence"/>
</dbReference>
<keyword evidence="9" id="KW-1185">Reference proteome</keyword>
<keyword evidence="5 7" id="KW-1133">Transmembrane helix</keyword>
<evidence type="ECO:0000256" key="6">
    <source>
        <dbReference type="ARBA" id="ARBA00023136"/>
    </source>
</evidence>
<feature type="transmembrane region" description="Helical" evidence="7">
    <location>
        <begin position="45"/>
        <end position="66"/>
    </location>
</feature>
<feature type="transmembrane region" description="Helical" evidence="7">
    <location>
        <begin position="103"/>
        <end position="119"/>
    </location>
</feature>